<proteinExistence type="predicted"/>
<dbReference type="Proteomes" id="UP001580407">
    <property type="component" value="Unassembled WGS sequence"/>
</dbReference>
<keyword evidence="2" id="KW-1185">Reference proteome</keyword>
<reference evidence="1 2" key="1">
    <citation type="submission" date="2024-09" db="EMBL/GenBank/DDBJ databases">
        <authorList>
            <person name="Ruan L."/>
        </authorList>
    </citation>
    <scope>NUCLEOTIDE SEQUENCE [LARGE SCALE GENOMIC DNA]</scope>
    <source>
        <strain evidence="1 2">D33</strain>
    </source>
</reference>
<name>A0ABV5BDM1_9BACL</name>
<accession>A0ABV5BDM1</accession>
<gene>
    <name evidence="1" type="ORF">ACE3NQ_22650</name>
</gene>
<organism evidence="1 2">
    <name type="scientific">Paenibacillus terreus</name>
    <dbReference type="NCBI Taxonomy" id="1387834"/>
    <lineage>
        <taxon>Bacteria</taxon>
        <taxon>Bacillati</taxon>
        <taxon>Bacillota</taxon>
        <taxon>Bacilli</taxon>
        <taxon>Bacillales</taxon>
        <taxon>Paenibacillaceae</taxon>
        <taxon>Paenibacillus</taxon>
    </lineage>
</organism>
<evidence type="ECO:0000313" key="2">
    <source>
        <dbReference type="Proteomes" id="UP001580407"/>
    </source>
</evidence>
<protein>
    <submittedName>
        <fullName evidence="1">Uncharacterized protein</fullName>
    </submittedName>
</protein>
<dbReference type="RefSeq" id="WP_375527445.1">
    <property type="nucleotide sequence ID" value="NZ_JBHILM010000030.1"/>
</dbReference>
<evidence type="ECO:0000313" key="1">
    <source>
        <dbReference type="EMBL" id="MFB5683715.1"/>
    </source>
</evidence>
<comment type="caution">
    <text evidence="1">The sequence shown here is derived from an EMBL/GenBank/DDBJ whole genome shotgun (WGS) entry which is preliminary data.</text>
</comment>
<sequence>MSRKTWLWQAADLTDPVLVKQHLSFCSKKKCFRYLFVPVH</sequence>
<dbReference type="EMBL" id="JBHILM010000030">
    <property type="protein sequence ID" value="MFB5683715.1"/>
    <property type="molecule type" value="Genomic_DNA"/>
</dbReference>